<dbReference type="InterPro" id="IPR014710">
    <property type="entry name" value="RmlC-like_jellyroll"/>
</dbReference>
<evidence type="ECO:0000313" key="2">
    <source>
        <dbReference type="EMBL" id="MBB5061099.1"/>
    </source>
</evidence>
<evidence type="ECO:0000313" key="3">
    <source>
        <dbReference type="Proteomes" id="UP000540989"/>
    </source>
</evidence>
<protein>
    <submittedName>
        <fullName evidence="2">Putative RmlC-like cupin family protein</fullName>
    </submittedName>
</protein>
<sequence length="96" mass="10419">MDGEFTFFYDGKQIAVGPGGYVFLPRGIPHGIRCSGSKPSTMLILAVPGTGFVEMMTEMADPALERVLPPNTISDLDKLTRVCSERQIDLLGPLPH</sequence>
<accession>A0A7W8E770</accession>
<dbReference type="SUPFAM" id="SSF51182">
    <property type="entry name" value="RmlC-like cupins"/>
    <property type="match status" value="1"/>
</dbReference>
<keyword evidence="3" id="KW-1185">Reference proteome</keyword>
<gene>
    <name evidence="2" type="ORF">HDF16_005835</name>
</gene>
<dbReference type="Gene3D" id="2.60.120.10">
    <property type="entry name" value="Jelly Rolls"/>
    <property type="match status" value="1"/>
</dbReference>
<dbReference type="Proteomes" id="UP000540989">
    <property type="component" value="Unassembled WGS sequence"/>
</dbReference>
<dbReference type="EMBL" id="JACHIP010000028">
    <property type="protein sequence ID" value="MBB5061099.1"/>
    <property type="molecule type" value="Genomic_DNA"/>
</dbReference>
<dbReference type="Pfam" id="PF07883">
    <property type="entry name" value="Cupin_2"/>
    <property type="match status" value="1"/>
</dbReference>
<proteinExistence type="predicted"/>
<evidence type="ECO:0000259" key="1">
    <source>
        <dbReference type="Pfam" id="PF07883"/>
    </source>
</evidence>
<reference evidence="2 3" key="1">
    <citation type="submission" date="2020-08" db="EMBL/GenBank/DDBJ databases">
        <title>Genomic Encyclopedia of Type Strains, Phase IV (KMG-V): Genome sequencing to study the core and pangenomes of soil and plant-associated prokaryotes.</title>
        <authorList>
            <person name="Whitman W."/>
        </authorList>
    </citation>
    <scope>NUCLEOTIDE SEQUENCE [LARGE SCALE GENOMIC DNA]</scope>
    <source>
        <strain evidence="2 3">M8UP14</strain>
    </source>
</reference>
<organism evidence="2 3">
    <name type="scientific">Granulicella aggregans</name>
    <dbReference type="NCBI Taxonomy" id="474949"/>
    <lineage>
        <taxon>Bacteria</taxon>
        <taxon>Pseudomonadati</taxon>
        <taxon>Acidobacteriota</taxon>
        <taxon>Terriglobia</taxon>
        <taxon>Terriglobales</taxon>
        <taxon>Acidobacteriaceae</taxon>
        <taxon>Granulicella</taxon>
    </lineage>
</organism>
<feature type="domain" description="Cupin type-2" evidence="1">
    <location>
        <begin position="2"/>
        <end position="43"/>
    </location>
</feature>
<name>A0A7W8E770_9BACT</name>
<dbReference type="InterPro" id="IPR011051">
    <property type="entry name" value="RmlC_Cupin_sf"/>
</dbReference>
<dbReference type="InterPro" id="IPR013096">
    <property type="entry name" value="Cupin_2"/>
</dbReference>
<comment type="caution">
    <text evidence="2">The sequence shown here is derived from an EMBL/GenBank/DDBJ whole genome shotgun (WGS) entry which is preliminary data.</text>
</comment>
<dbReference type="AlphaFoldDB" id="A0A7W8E770"/>